<comment type="caution">
    <text evidence="1">The sequence shown here is derived from an EMBL/GenBank/DDBJ whole genome shotgun (WGS) entry which is preliminary data.</text>
</comment>
<dbReference type="EMBL" id="MTYJ01000137">
    <property type="protein sequence ID" value="OQV12771.1"/>
    <property type="molecule type" value="Genomic_DNA"/>
</dbReference>
<evidence type="ECO:0000313" key="1">
    <source>
        <dbReference type="EMBL" id="OQV12771.1"/>
    </source>
</evidence>
<keyword evidence="2" id="KW-1185">Reference proteome</keyword>
<name>A0A1W0WC39_HYPEX</name>
<gene>
    <name evidence="1" type="ORF">BV898_13000</name>
</gene>
<proteinExistence type="predicted"/>
<evidence type="ECO:0000313" key="2">
    <source>
        <dbReference type="Proteomes" id="UP000192578"/>
    </source>
</evidence>
<reference evidence="2" key="1">
    <citation type="submission" date="2017-01" db="EMBL/GenBank/DDBJ databases">
        <title>Comparative genomics of anhydrobiosis in the tardigrade Hypsibius dujardini.</title>
        <authorList>
            <person name="Yoshida Y."/>
            <person name="Koutsovoulos G."/>
            <person name="Laetsch D."/>
            <person name="Stevens L."/>
            <person name="Kumar S."/>
            <person name="Horikawa D."/>
            <person name="Ishino K."/>
            <person name="Komine S."/>
            <person name="Tomita M."/>
            <person name="Blaxter M."/>
            <person name="Arakawa K."/>
        </authorList>
    </citation>
    <scope>NUCLEOTIDE SEQUENCE [LARGE SCALE GENOMIC DNA]</scope>
    <source>
        <strain evidence="2">Z151</strain>
    </source>
</reference>
<dbReference type="AlphaFoldDB" id="A0A1W0WC39"/>
<protein>
    <submittedName>
        <fullName evidence="1">Uncharacterized protein</fullName>
    </submittedName>
</protein>
<dbReference type="Proteomes" id="UP000192578">
    <property type="component" value="Unassembled WGS sequence"/>
</dbReference>
<accession>A0A1W0WC39</accession>
<sequence length="98" mass="10503">MQPSGTLAVLDAYGQTIWTSSGYTAPPFLSNLRAGAELLVGAVGMVQGHENFCLTDLRTQSPFDLEKSVWPTWCAISLTRGPETPPTPAPIVNPDLQC</sequence>
<organism evidence="1 2">
    <name type="scientific">Hypsibius exemplaris</name>
    <name type="common">Freshwater tardigrade</name>
    <dbReference type="NCBI Taxonomy" id="2072580"/>
    <lineage>
        <taxon>Eukaryota</taxon>
        <taxon>Metazoa</taxon>
        <taxon>Ecdysozoa</taxon>
        <taxon>Tardigrada</taxon>
        <taxon>Eutardigrada</taxon>
        <taxon>Parachela</taxon>
        <taxon>Hypsibioidea</taxon>
        <taxon>Hypsibiidae</taxon>
        <taxon>Hypsibius</taxon>
    </lineage>
</organism>